<organism evidence="2">
    <name type="scientific">marine sediment metagenome</name>
    <dbReference type="NCBI Taxonomy" id="412755"/>
    <lineage>
        <taxon>unclassified sequences</taxon>
        <taxon>metagenomes</taxon>
        <taxon>ecological metagenomes</taxon>
    </lineage>
</organism>
<sequence length="228" mass="26408">MADLSSIRPGLSADIVVNIDFSKEVVDIRSALIYDVIEKQIILSQTNPPITKYHMGDKIAVTYLVKEEEEPVRYGFYGKVTEFINDYELGSSNTVSAIVMERETEPVEFNLRMHFRIEPREDSGVALFIGGKAVNIIDISISGIQITHLRDHPIEPGKRVKGILNLDGEKFNIEAKVIRVWQPYDFRRMKDREFVAMQFLNMNKKLEDVLGRKIRTIERERRFNEMFP</sequence>
<accession>X1UFB5</accession>
<dbReference type="GO" id="GO:0035438">
    <property type="term" value="F:cyclic-di-GMP binding"/>
    <property type="evidence" value="ECO:0007669"/>
    <property type="project" value="InterPro"/>
</dbReference>
<evidence type="ECO:0000313" key="2">
    <source>
        <dbReference type="EMBL" id="GAI91009.1"/>
    </source>
</evidence>
<dbReference type="InterPro" id="IPR009875">
    <property type="entry name" value="PilZ_domain"/>
</dbReference>
<name>X1UFB5_9ZZZZ</name>
<proteinExistence type="predicted"/>
<reference evidence="2" key="1">
    <citation type="journal article" date="2014" name="Front. Microbiol.">
        <title>High frequency of phylogenetically diverse reductive dehalogenase-homologous genes in deep subseafloor sedimentary metagenomes.</title>
        <authorList>
            <person name="Kawai M."/>
            <person name="Futagami T."/>
            <person name="Toyoda A."/>
            <person name="Takaki Y."/>
            <person name="Nishi S."/>
            <person name="Hori S."/>
            <person name="Arai W."/>
            <person name="Tsubouchi T."/>
            <person name="Morono Y."/>
            <person name="Uchiyama I."/>
            <person name="Ito T."/>
            <person name="Fujiyama A."/>
            <person name="Inagaki F."/>
            <person name="Takami H."/>
        </authorList>
    </citation>
    <scope>NUCLEOTIDE SEQUENCE</scope>
    <source>
        <strain evidence="2">Expedition CK06-06</strain>
    </source>
</reference>
<feature type="domain" description="PilZ" evidence="1">
    <location>
        <begin position="112"/>
        <end position="213"/>
    </location>
</feature>
<dbReference type="EMBL" id="BARW01024366">
    <property type="protein sequence ID" value="GAI91009.1"/>
    <property type="molecule type" value="Genomic_DNA"/>
</dbReference>
<dbReference type="Pfam" id="PF07238">
    <property type="entry name" value="PilZ"/>
    <property type="match status" value="1"/>
</dbReference>
<protein>
    <recommendedName>
        <fullName evidence="1">PilZ domain-containing protein</fullName>
    </recommendedName>
</protein>
<dbReference type="AlphaFoldDB" id="X1UFB5"/>
<comment type="caution">
    <text evidence="2">The sequence shown here is derived from an EMBL/GenBank/DDBJ whole genome shotgun (WGS) entry which is preliminary data.</text>
</comment>
<evidence type="ECO:0000259" key="1">
    <source>
        <dbReference type="Pfam" id="PF07238"/>
    </source>
</evidence>
<dbReference type="Gene3D" id="2.40.10.220">
    <property type="entry name" value="predicted glycosyltransferase like domains"/>
    <property type="match status" value="1"/>
</dbReference>
<gene>
    <name evidence="2" type="ORF">S12H4_40181</name>
</gene>